<dbReference type="AlphaFoldDB" id="A0A3M7T2W9"/>
<gene>
    <name evidence="2" type="ORF">BpHYR1_044671</name>
</gene>
<proteinExistence type="predicted"/>
<protein>
    <submittedName>
        <fullName evidence="2">Uncharacterized protein</fullName>
    </submittedName>
</protein>
<evidence type="ECO:0000256" key="1">
    <source>
        <dbReference type="SAM" id="MobiDB-lite"/>
    </source>
</evidence>
<evidence type="ECO:0000313" key="2">
    <source>
        <dbReference type="EMBL" id="RNA42168.1"/>
    </source>
</evidence>
<name>A0A3M7T2W9_BRAPC</name>
<reference evidence="2 3" key="1">
    <citation type="journal article" date="2018" name="Sci. Rep.">
        <title>Genomic signatures of local adaptation to the degree of environmental predictability in rotifers.</title>
        <authorList>
            <person name="Franch-Gras L."/>
            <person name="Hahn C."/>
            <person name="Garcia-Roger E.M."/>
            <person name="Carmona M.J."/>
            <person name="Serra M."/>
            <person name="Gomez A."/>
        </authorList>
    </citation>
    <scope>NUCLEOTIDE SEQUENCE [LARGE SCALE GENOMIC DNA]</scope>
    <source>
        <strain evidence="2">HYR1</strain>
    </source>
</reference>
<keyword evidence="3" id="KW-1185">Reference proteome</keyword>
<dbReference type="EMBL" id="REGN01000408">
    <property type="protein sequence ID" value="RNA42168.1"/>
    <property type="molecule type" value="Genomic_DNA"/>
</dbReference>
<sequence length="108" mass="12485">MLTFQRLYKGGYVNYQSKKDDPGSTLLRLLGINVSEADSEDEDYTKYIESFEDFNVIKYLTHSVCKILHRKRFSTATNLLKVGICSPDSKLQKKPSFRSRLKNGWGKK</sequence>
<feature type="region of interest" description="Disordered" evidence="1">
    <location>
        <begin position="89"/>
        <end position="108"/>
    </location>
</feature>
<organism evidence="2 3">
    <name type="scientific">Brachionus plicatilis</name>
    <name type="common">Marine rotifer</name>
    <name type="synonym">Brachionus muelleri</name>
    <dbReference type="NCBI Taxonomy" id="10195"/>
    <lineage>
        <taxon>Eukaryota</taxon>
        <taxon>Metazoa</taxon>
        <taxon>Spiralia</taxon>
        <taxon>Gnathifera</taxon>
        <taxon>Rotifera</taxon>
        <taxon>Eurotatoria</taxon>
        <taxon>Monogononta</taxon>
        <taxon>Pseudotrocha</taxon>
        <taxon>Ploima</taxon>
        <taxon>Brachionidae</taxon>
        <taxon>Brachionus</taxon>
    </lineage>
</organism>
<feature type="compositionally biased region" description="Basic residues" evidence="1">
    <location>
        <begin position="92"/>
        <end position="108"/>
    </location>
</feature>
<dbReference type="Proteomes" id="UP000276133">
    <property type="component" value="Unassembled WGS sequence"/>
</dbReference>
<evidence type="ECO:0000313" key="3">
    <source>
        <dbReference type="Proteomes" id="UP000276133"/>
    </source>
</evidence>
<accession>A0A3M7T2W9</accession>
<comment type="caution">
    <text evidence="2">The sequence shown here is derived from an EMBL/GenBank/DDBJ whole genome shotgun (WGS) entry which is preliminary data.</text>
</comment>